<organism evidence="1">
    <name type="scientific">Siphoviridae sp. ctr2f5</name>
    <dbReference type="NCBI Taxonomy" id="2825684"/>
    <lineage>
        <taxon>Viruses</taxon>
        <taxon>Duplodnaviria</taxon>
        <taxon>Heunggongvirae</taxon>
        <taxon>Uroviricota</taxon>
        <taxon>Caudoviricetes</taxon>
    </lineage>
</organism>
<dbReference type="InterPro" id="IPR018474">
    <property type="entry name" value="Uncharacterised_Yqai"/>
</dbReference>
<name>A0A8S5QF27_9CAUD</name>
<dbReference type="Pfam" id="PF09466">
    <property type="entry name" value="Yqai"/>
    <property type="match status" value="1"/>
</dbReference>
<evidence type="ECO:0000313" key="1">
    <source>
        <dbReference type="EMBL" id="DAE17373.1"/>
    </source>
</evidence>
<reference evidence="1" key="1">
    <citation type="journal article" date="2021" name="Proc. Natl. Acad. Sci. U.S.A.">
        <title>A Catalog of Tens of Thousands of Viruses from Human Metagenomes Reveals Hidden Associations with Chronic Diseases.</title>
        <authorList>
            <person name="Tisza M.J."/>
            <person name="Buck C.B."/>
        </authorList>
    </citation>
    <scope>NUCLEOTIDE SEQUENCE</scope>
    <source>
        <strain evidence="1">Ctr2f5</strain>
    </source>
</reference>
<accession>A0A8S5QF27</accession>
<protein>
    <submittedName>
        <fullName evidence="1">Uncharacterized protein</fullName>
    </submittedName>
</protein>
<proteinExistence type="predicted"/>
<sequence length="77" mass="8997">MLEVCGKSYCDNCSPRCPNYTPKKISHYCSICGEGIFEGDEYIENDDGEYVHYDCVQGIRWLLEWLGYKVKNMEDIE</sequence>
<dbReference type="EMBL" id="BK015639">
    <property type="protein sequence ID" value="DAE17373.1"/>
    <property type="molecule type" value="Genomic_DNA"/>
</dbReference>